<dbReference type="RefSeq" id="WP_379680759.1">
    <property type="nucleotide sequence ID" value="NZ_JBHLWP010000016.1"/>
</dbReference>
<evidence type="ECO:0000259" key="2">
    <source>
        <dbReference type="Pfam" id="PF07589"/>
    </source>
</evidence>
<dbReference type="NCBIfam" id="TIGR02595">
    <property type="entry name" value="PEP_CTERM"/>
    <property type="match status" value="1"/>
</dbReference>
<dbReference type="Proteomes" id="UP001589773">
    <property type="component" value="Unassembled WGS sequence"/>
</dbReference>
<sequence length="264" mass="26857">MTKHIQTRSSRARLGLTKVALAMAGSLALLGSAPAAAAVMNFESQLPSALNGGDVIVENGFQLKVLDYAGPGGTSGAGGIGNSLDPNTCELAACPVGNNSLVYFGINDGSVEISRLGIWSTFTLRGFDFAFLAPIGNLAPGSYGQLLLSATTQAGAILSTALDLPPVNGDGKPTFGRSVLPADFLKETLTSLSMRACVNDGTSCIVPDDDSPFVNQAQFALDNIDLGEVPEPGTMALIGLGMGALALRRRKTAAAAAAAATINA</sequence>
<dbReference type="NCBIfam" id="NF038120">
    <property type="entry name" value="PEP_CTERM_QFxxD"/>
    <property type="match status" value="1"/>
</dbReference>
<dbReference type="Pfam" id="PF07589">
    <property type="entry name" value="PEP-CTERM"/>
    <property type="match status" value="1"/>
</dbReference>
<proteinExistence type="predicted"/>
<feature type="domain" description="Ice-binding protein C-terminal" evidence="2">
    <location>
        <begin position="229"/>
        <end position="250"/>
    </location>
</feature>
<evidence type="ECO:0000256" key="1">
    <source>
        <dbReference type="SAM" id="SignalP"/>
    </source>
</evidence>
<comment type="caution">
    <text evidence="3">The sequence shown here is derived from an EMBL/GenBank/DDBJ whole genome shotgun (WGS) entry which is preliminary data.</text>
</comment>
<organism evidence="3 4">
    <name type="scientific">Massilia consociata</name>
    <dbReference type="NCBI Taxonomy" id="760117"/>
    <lineage>
        <taxon>Bacteria</taxon>
        <taxon>Pseudomonadati</taxon>
        <taxon>Pseudomonadota</taxon>
        <taxon>Betaproteobacteria</taxon>
        <taxon>Burkholderiales</taxon>
        <taxon>Oxalobacteraceae</taxon>
        <taxon>Telluria group</taxon>
        <taxon>Massilia</taxon>
    </lineage>
</organism>
<evidence type="ECO:0000313" key="4">
    <source>
        <dbReference type="Proteomes" id="UP001589773"/>
    </source>
</evidence>
<feature type="signal peptide" evidence="1">
    <location>
        <begin position="1"/>
        <end position="37"/>
    </location>
</feature>
<name>A0ABV6FJC1_9BURK</name>
<keyword evidence="4" id="KW-1185">Reference proteome</keyword>
<reference evidence="3 4" key="1">
    <citation type="submission" date="2024-09" db="EMBL/GenBank/DDBJ databases">
        <authorList>
            <person name="Sun Q."/>
            <person name="Mori K."/>
        </authorList>
    </citation>
    <scope>NUCLEOTIDE SEQUENCE [LARGE SCALE GENOMIC DNA]</scope>
    <source>
        <strain evidence="3 4">CCM 7792</strain>
    </source>
</reference>
<evidence type="ECO:0000313" key="3">
    <source>
        <dbReference type="EMBL" id="MFC0253636.1"/>
    </source>
</evidence>
<dbReference type="InterPro" id="IPR013424">
    <property type="entry name" value="Ice-binding_C"/>
</dbReference>
<accession>A0ABV6FJC1</accession>
<keyword evidence="1" id="KW-0732">Signal</keyword>
<feature type="chain" id="PRO_5045887413" evidence="1">
    <location>
        <begin position="38"/>
        <end position="264"/>
    </location>
</feature>
<dbReference type="EMBL" id="JBHLWP010000016">
    <property type="protein sequence ID" value="MFC0253636.1"/>
    <property type="molecule type" value="Genomic_DNA"/>
</dbReference>
<protein>
    <submittedName>
        <fullName evidence="3">NF038120 family PEP-CTERM protein</fullName>
    </submittedName>
</protein>
<gene>
    <name evidence="3" type="ORF">ACFFJK_17195</name>
</gene>